<protein>
    <submittedName>
        <fullName evidence="3">Virion protein</fullName>
    </submittedName>
</protein>
<feature type="region of interest" description="Disordered" evidence="1">
    <location>
        <begin position="28"/>
        <end position="77"/>
    </location>
</feature>
<dbReference type="Proteomes" id="UP000515683">
    <property type="component" value="Segment"/>
</dbReference>
<evidence type="ECO:0000259" key="2">
    <source>
        <dbReference type="Pfam" id="PF19846"/>
    </source>
</evidence>
<evidence type="ECO:0000313" key="4">
    <source>
        <dbReference type="Proteomes" id="UP000515683"/>
    </source>
</evidence>
<dbReference type="EMBL" id="MK867354">
    <property type="protein sequence ID" value="QFG06285.1"/>
    <property type="molecule type" value="Genomic_DNA"/>
</dbReference>
<evidence type="ECO:0000313" key="3">
    <source>
        <dbReference type="EMBL" id="QFG06285.1"/>
    </source>
</evidence>
<proteinExistence type="predicted"/>
<feature type="compositionally biased region" description="Gly residues" evidence="1">
    <location>
        <begin position="52"/>
        <end position="62"/>
    </location>
</feature>
<feature type="compositionally biased region" description="Basic residues" evidence="1">
    <location>
        <begin position="472"/>
        <end position="482"/>
    </location>
</feature>
<gene>
    <name evidence="3" type="ORF">SSCSM1_29</name>
</gene>
<reference evidence="3" key="1">
    <citation type="submission" date="2019-04" db="EMBL/GenBank/DDBJ databases">
        <title>Genomic and proteomic characterization of cyanophage S-SCSM1 provides new insights into understanding the viral gene diversity and phage-host interactions.</title>
        <authorList>
            <person name="Wang Q."/>
            <person name="Xu Y."/>
            <person name="Jiao N."/>
            <person name="Zhang R."/>
        </authorList>
    </citation>
    <scope>NUCLEOTIDE SEQUENCE [LARGE SCALE GENOMIC DNA]</scope>
</reference>
<feature type="region of interest" description="Disordered" evidence="1">
    <location>
        <begin position="89"/>
        <end position="146"/>
    </location>
</feature>
<feature type="domain" description="DUF6321" evidence="2">
    <location>
        <begin position="445"/>
        <end position="515"/>
    </location>
</feature>
<feature type="compositionally biased region" description="Basic and acidic residues" evidence="1">
    <location>
        <begin position="32"/>
        <end position="42"/>
    </location>
</feature>
<name>A0A6M2ZIM9_9CAUD</name>
<organism evidence="3 4">
    <name type="scientific">Synechococcus phage S-SCSM1</name>
    <dbReference type="NCBI Taxonomy" id="2588487"/>
    <lineage>
        <taxon>Viruses</taxon>
        <taxon>Duplodnaviria</taxon>
        <taxon>Heunggongvirae</taxon>
        <taxon>Uroviricota</taxon>
        <taxon>Caudoviricetes</taxon>
        <taxon>Pantevenvirales</taxon>
        <taxon>Kyanoviridae</taxon>
        <taxon>Zhoulongquanvirus</taxon>
        <taxon>Zhoulongquanvirus esscess</taxon>
    </lineage>
</organism>
<feature type="compositionally biased region" description="Basic and acidic residues" evidence="1">
    <location>
        <begin position="454"/>
        <end position="465"/>
    </location>
</feature>
<dbReference type="InterPro" id="IPR046284">
    <property type="entry name" value="DUF6321"/>
</dbReference>
<accession>A0A6M2ZIM9</accession>
<keyword evidence="4" id="KW-1185">Reference proteome</keyword>
<dbReference type="Pfam" id="PF19846">
    <property type="entry name" value="DUF6321"/>
    <property type="match status" value="1"/>
</dbReference>
<evidence type="ECO:0000256" key="1">
    <source>
        <dbReference type="SAM" id="MobiDB-lite"/>
    </source>
</evidence>
<feature type="region of interest" description="Disordered" evidence="1">
    <location>
        <begin position="443"/>
        <end position="517"/>
    </location>
</feature>
<sequence length="517" mass="57702">MAKTCKPGYYWCYTDKKCKKIPVGWHVGRGGMIEKDDEETKKKNGNGESSEGNGGENGGGVSEGTLHKWFKGSKSKDGKGGWVNVVTGGTCASDEPGEGTPKCVSSSKRASMSKKERLSAARRKKKADPGQQQKTGAAKPTYVATDKPKKKVKEDLELTDAYGETFAVVQDVIETKPMESKAPPIESYETYDLEAMTEGKDKKGKGSGTKDACYHKVKSRYSVWPSAYASGALVKCRKVGAANWGNSTKKEEYSDWRSELFNEDCWDGYEKKGMKTMFGKRYPNCVKKKSKKIKEDVGQVRYCPKCEKDETREECAYGPRYWDTFSLPSSLKTTFESMDPEERDEVCPYCSCDPCECEGVEIEESVRVPAKTGNIFFVMVTWRGKGYSLKMFFPQAKRPTRKEVELEVQKVYPGGRVRYMEIADVKPGEQFLQVSEGAAWTKKAGKSESGGLNEKGRKSYERENPGSDLKAPSKKVGNKRRASFCARMKGMKKKLTSAKTANDPDSRINKSLRAWNC</sequence>